<dbReference type="EMBL" id="MFEY01000007">
    <property type="protein sequence ID" value="OGE90393.1"/>
    <property type="molecule type" value="Genomic_DNA"/>
</dbReference>
<feature type="binding site" evidence="2">
    <location>
        <position position="184"/>
    </location>
    <ligand>
        <name>Fe cation</name>
        <dbReference type="ChEBI" id="CHEBI:24875"/>
        <label>2</label>
    </ligand>
</feature>
<evidence type="ECO:0000313" key="4">
    <source>
        <dbReference type="Proteomes" id="UP000177682"/>
    </source>
</evidence>
<dbReference type="PIRSF" id="PIRSF004789">
    <property type="entry name" value="DR1281"/>
    <property type="match status" value="1"/>
</dbReference>
<comment type="caution">
    <text evidence="3">The sequence shown here is derived from an EMBL/GenBank/DDBJ whole genome shotgun (WGS) entry which is preliminary data.</text>
</comment>
<dbReference type="GO" id="GO:0004113">
    <property type="term" value="F:2',3'-cyclic-nucleotide 3'-phosphodiesterase activity"/>
    <property type="evidence" value="ECO:0007669"/>
    <property type="project" value="TreeGrafter"/>
</dbReference>
<name>A0A1F5PKD3_9BACT</name>
<dbReference type="PANTHER" id="PTHR36303">
    <property type="entry name" value="2',3'-CYCLIC-NUCLEOTIDE 2'-PHOSPHODIESTERASE"/>
    <property type="match status" value="1"/>
</dbReference>
<evidence type="ECO:0000256" key="1">
    <source>
        <dbReference type="PIRSR" id="PIRSR004789-50"/>
    </source>
</evidence>
<dbReference type="GO" id="GO:0046872">
    <property type="term" value="F:metal ion binding"/>
    <property type="evidence" value="ECO:0007669"/>
    <property type="project" value="UniProtKB-KW"/>
</dbReference>
<gene>
    <name evidence="3" type="ORF">A3E29_04915</name>
</gene>
<dbReference type="AlphaFoldDB" id="A0A1F5PKD3"/>
<accession>A0A1F5PKD3</accession>
<dbReference type="PANTHER" id="PTHR36303:SF1">
    <property type="entry name" value="2',3'-CYCLIC-NUCLEOTIDE 2'-PHOSPHODIESTERASE"/>
    <property type="match status" value="1"/>
</dbReference>
<dbReference type="InterPro" id="IPR005235">
    <property type="entry name" value="YmdB-like"/>
</dbReference>
<dbReference type="InterPro" id="IPR029052">
    <property type="entry name" value="Metallo-depent_PP-like"/>
</dbReference>
<evidence type="ECO:0000256" key="2">
    <source>
        <dbReference type="PIRSR" id="PIRSR004789-51"/>
    </source>
</evidence>
<feature type="binding site" evidence="2">
    <location>
        <position position="40"/>
    </location>
    <ligand>
        <name>Fe cation</name>
        <dbReference type="ChEBI" id="CHEBI:24875"/>
        <label>1</label>
    </ligand>
</feature>
<keyword evidence="2" id="KW-0479">Metal-binding</keyword>
<sequence>MLKIIFFGDITGEPGRKAIKQNLPALIKSEQPDLVLANVENLAHGKGVTVKTLEELINAGVGGFTGGNHVFSKREFSDAALIKYADRVARPANIPPTYAGSSAVKLKTAKGVVLLGNFLGQVFMEKQFHEPIGSPFAAVEDWLAQNQSPEVVATLIDFHAEATSEKVAMGYFLSGKVSALVGTHTHIPTADAKILPEGTAYITDVGMCGAAGSILGVKKELSLERFLTQAHVAFDIPEDASRAELSYVIIMVDELTGKSTEIKAIHEIVKLK</sequence>
<feature type="binding site" evidence="2">
    <location>
        <position position="68"/>
    </location>
    <ligand>
        <name>Fe cation</name>
        <dbReference type="ChEBI" id="CHEBI:24875"/>
        <label>2</label>
    </ligand>
</feature>
<feature type="binding site" evidence="2">
    <location>
        <position position="9"/>
    </location>
    <ligand>
        <name>Fe cation</name>
        <dbReference type="ChEBI" id="CHEBI:24875"/>
        <label>1</label>
    </ligand>
</feature>
<feature type="active site" description="Proton donor" evidence="1">
    <location>
        <position position="69"/>
    </location>
</feature>
<dbReference type="Gene3D" id="3.60.21.10">
    <property type="match status" value="1"/>
</dbReference>
<protein>
    <recommendedName>
        <fullName evidence="5">Metallophosphoesterase</fullName>
    </recommendedName>
</protein>
<evidence type="ECO:0008006" key="5">
    <source>
        <dbReference type="Google" id="ProtNLM"/>
    </source>
</evidence>
<feature type="binding site" evidence="2">
    <location>
        <position position="186"/>
    </location>
    <ligand>
        <name>Fe cation</name>
        <dbReference type="ChEBI" id="CHEBI:24875"/>
        <label>1</label>
    </ligand>
</feature>
<organism evidence="3 4">
    <name type="scientific">Candidatus Doudnabacteria bacterium RIFCSPHIGHO2_12_FULL_48_16</name>
    <dbReference type="NCBI Taxonomy" id="1817838"/>
    <lineage>
        <taxon>Bacteria</taxon>
        <taxon>Candidatus Doudnaibacteriota</taxon>
    </lineage>
</organism>
<dbReference type="SUPFAM" id="SSF56300">
    <property type="entry name" value="Metallo-dependent phosphatases"/>
    <property type="match status" value="1"/>
</dbReference>
<evidence type="ECO:0000313" key="3">
    <source>
        <dbReference type="EMBL" id="OGE90393.1"/>
    </source>
</evidence>
<reference evidence="3 4" key="1">
    <citation type="journal article" date="2016" name="Nat. Commun.">
        <title>Thousands of microbial genomes shed light on interconnected biogeochemical processes in an aquifer system.</title>
        <authorList>
            <person name="Anantharaman K."/>
            <person name="Brown C.T."/>
            <person name="Hug L.A."/>
            <person name="Sharon I."/>
            <person name="Castelle C.J."/>
            <person name="Probst A.J."/>
            <person name="Thomas B.C."/>
            <person name="Singh A."/>
            <person name="Wilkins M.J."/>
            <person name="Karaoz U."/>
            <person name="Brodie E.L."/>
            <person name="Williams K.H."/>
            <person name="Hubbard S.S."/>
            <person name="Banfield J.F."/>
        </authorList>
    </citation>
    <scope>NUCLEOTIDE SEQUENCE [LARGE SCALE GENOMIC DNA]</scope>
</reference>
<feature type="binding site" evidence="2">
    <location>
        <position position="40"/>
    </location>
    <ligand>
        <name>Fe cation</name>
        <dbReference type="ChEBI" id="CHEBI:24875"/>
        <label>2</label>
    </ligand>
</feature>
<feature type="binding site" evidence="2">
    <location>
        <position position="159"/>
    </location>
    <ligand>
        <name>Fe cation</name>
        <dbReference type="ChEBI" id="CHEBI:24875"/>
        <label>2</label>
    </ligand>
</feature>
<dbReference type="Pfam" id="PF13277">
    <property type="entry name" value="YmdB"/>
    <property type="match status" value="1"/>
</dbReference>
<feature type="binding site" evidence="2">
    <location>
        <position position="41"/>
    </location>
    <ligand>
        <name>Fe cation</name>
        <dbReference type="ChEBI" id="CHEBI:24875"/>
        <label>1</label>
    </ligand>
</feature>
<dbReference type="Proteomes" id="UP000177682">
    <property type="component" value="Unassembled WGS sequence"/>
</dbReference>
<proteinExistence type="predicted"/>